<dbReference type="OrthoDB" id="483144at2"/>
<dbReference type="EMBL" id="AADV02000005">
    <property type="protein sequence ID" value="EAM51344.1"/>
    <property type="molecule type" value="Genomic_DNA"/>
</dbReference>
<comment type="caution">
    <text evidence="2">The sequence shown here is derived from an EMBL/GenBank/DDBJ whole genome shotgun (WGS) entry which is preliminary data.</text>
</comment>
<reference evidence="2" key="3">
    <citation type="submission" date="2016-12" db="EMBL/GenBank/DDBJ databases">
        <title>Annotation of the draft genome assembly of Crocosphaera watsonii WH 8501.</title>
        <authorList>
            <consortium name="US DOE Joint Genome Institute (JGI-ORNL)"/>
            <person name="Larimer F."/>
            <person name="Land M."/>
        </authorList>
    </citation>
    <scope>NUCLEOTIDE SEQUENCE</scope>
    <source>
        <strain evidence="2">WH 8501</strain>
    </source>
</reference>
<name>Q4C5S9_CROWT</name>
<protein>
    <submittedName>
        <fullName evidence="2">Uncharacterized protein</fullName>
    </submittedName>
</protein>
<accession>Q4C5S9</accession>
<evidence type="ECO:0000256" key="1">
    <source>
        <dbReference type="SAM" id="MobiDB-lite"/>
    </source>
</evidence>
<reference evidence="2" key="2">
    <citation type="submission" date="2005-06" db="EMBL/GenBank/DDBJ databases">
        <title>Sequencing of the draft genome and assembly of Crocosphaera watsonii WH 8501.</title>
        <authorList>
            <consortium name="US DOE Joint Genome Institute (JGI-PGF)"/>
            <person name="Copeland A."/>
            <person name="Lucas S."/>
            <person name="Lapidus A."/>
            <person name="Barry K."/>
            <person name="Detter C."/>
            <person name="Glavina T."/>
            <person name="Hammon N."/>
            <person name="Israni S."/>
            <person name="Pitluck S."/>
            <person name="Richardson P."/>
        </authorList>
    </citation>
    <scope>NUCLEOTIDE SEQUENCE [LARGE SCALE GENOMIC DNA]</scope>
    <source>
        <strain evidence="2">WH 8501</strain>
    </source>
</reference>
<gene>
    <name evidence="2" type="ORF">CwatDRAFT_4463</name>
</gene>
<dbReference type="KEGG" id="cwa:CwatDRAFT_4463"/>
<organism evidence="2 3">
    <name type="scientific">Crocosphaera watsonii WH 8501</name>
    <dbReference type="NCBI Taxonomy" id="165597"/>
    <lineage>
        <taxon>Bacteria</taxon>
        <taxon>Bacillati</taxon>
        <taxon>Cyanobacteriota</taxon>
        <taxon>Cyanophyceae</taxon>
        <taxon>Oscillatoriophycideae</taxon>
        <taxon>Chroococcales</taxon>
        <taxon>Aphanothecaceae</taxon>
        <taxon>Crocosphaera</taxon>
    </lineage>
</organism>
<proteinExistence type="predicted"/>
<keyword evidence="3" id="KW-1185">Reference proteome</keyword>
<evidence type="ECO:0000313" key="3">
    <source>
        <dbReference type="Proteomes" id="UP000003922"/>
    </source>
</evidence>
<dbReference type="RefSeq" id="WP_007304858.1">
    <property type="nucleotide sequence ID" value="NZ_AADV02000005.1"/>
</dbReference>
<evidence type="ECO:0000313" key="2">
    <source>
        <dbReference type="EMBL" id="EAM51344.1"/>
    </source>
</evidence>
<feature type="region of interest" description="Disordered" evidence="1">
    <location>
        <begin position="124"/>
        <end position="144"/>
    </location>
</feature>
<dbReference type="Proteomes" id="UP000003922">
    <property type="component" value="Unassembled WGS sequence"/>
</dbReference>
<sequence length="318" mass="34123">MPQVALSTFTNLDIYPGAVVENLGTLLTFNFELDEPARVGGLKIYVDSDTPGILGRLDLSALNDNPDFLSNLTVNQESFENFTGSGFVVTVEAGAKSASLTLPALDIADLNGLDLTTFTLTTREETDRTTQTDPVTGDQGSDLNTVEADGFPIGDYTVDPESASSRVLFADNVADLPPLPVVSFSTTPQVVNEAEGTFLVMDFSFEGEIPDEGVTVNLEGDAARIMEQFDVVQAGIDQETGNIFYRFDEDFVNSDNIVGGILDPFSLEDGDPAENNSDPEAAGDAFLSSFSFTITENTASIRLPVLDDFVQEDDATFT</sequence>
<dbReference type="AlphaFoldDB" id="Q4C5S9"/>
<reference evidence="2" key="1">
    <citation type="submission" date="2004-02" db="EMBL/GenBank/DDBJ databases">
        <authorList>
            <consortium name="DOE Joint Genome Institute"/>
        </authorList>
    </citation>
    <scope>NUCLEOTIDE SEQUENCE [LARGE SCALE GENOMIC DNA]</scope>
    <source>
        <strain evidence="2">WH 8501</strain>
    </source>
</reference>